<dbReference type="PANTHER" id="PTHR44379:SF8">
    <property type="entry name" value="XANTHINE DEHYDROGENASE IRON-SULFUR-BINDING SUBUNIT XDHC-RELATED"/>
    <property type="match status" value="1"/>
</dbReference>
<dbReference type="InterPro" id="IPR002888">
    <property type="entry name" value="2Fe-2S-bd"/>
</dbReference>
<dbReference type="Pfam" id="PF01799">
    <property type="entry name" value="Fer2_2"/>
    <property type="match status" value="1"/>
</dbReference>
<dbReference type="Gene3D" id="1.10.150.120">
    <property type="entry name" value="[2Fe-2S]-binding domain"/>
    <property type="match status" value="1"/>
</dbReference>
<dbReference type="PROSITE" id="PS00197">
    <property type="entry name" value="2FE2S_FER_1"/>
    <property type="match status" value="1"/>
</dbReference>
<keyword evidence="4" id="KW-0408">Iron</keyword>
<dbReference type="KEGG" id="fwa:DCMF_08715"/>
<evidence type="ECO:0000256" key="6">
    <source>
        <dbReference type="ARBA" id="ARBA00060707"/>
    </source>
</evidence>
<keyword evidence="9" id="KW-1185">Reference proteome</keyword>
<evidence type="ECO:0000256" key="3">
    <source>
        <dbReference type="ARBA" id="ARBA00023002"/>
    </source>
</evidence>
<dbReference type="InterPro" id="IPR036884">
    <property type="entry name" value="2Fe-2S-bd_dom_sf"/>
</dbReference>
<dbReference type="SUPFAM" id="SSF47741">
    <property type="entry name" value="CO dehydrogenase ISP C-domain like"/>
    <property type="match status" value="1"/>
</dbReference>
<dbReference type="GO" id="GO:0006144">
    <property type="term" value="P:purine nucleobase metabolic process"/>
    <property type="evidence" value="ECO:0007669"/>
    <property type="project" value="InterPro"/>
</dbReference>
<protein>
    <submittedName>
        <fullName evidence="8">Xanthine dehydrogenase</fullName>
    </submittedName>
</protein>
<dbReference type="InterPro" id="IPR036010">
    <property type="entry name" value="2Fe-2S_ferredoxin-like_sf"/>
</dbReference>
<gene>
    <name evidence="8" type="ORF">DCMF_08715</name>
</gene>
<dbReference type="RefSeq" id="WP_148134071.1">
    <property type="nucleotide sequence ID" value="NZ_CP017634.1"/>
</dbReference>
<dbReference type="EMBL" id="CP017634">
    <property type="protein sequence ID" value="ATW24843.1"/>
    <property type="molecule type" value="Genomic_DNA"/>
</dbReference>
<dbReference type="Proteomes" id="UP000323521">
    <property type="component" value="Chromosome"/>
</dbReference>
<evidence type="ECO:0000259" key="7">
    <source>
        <dbReference type="PROSITE" id="PS51085"/>
    </source>
</evidence>
<evidence type="ECO:0000256" key="2">
    <source>
        <dbReference type="ARBA" id="ARBA00022723"/>
    </source>
</evidence>
<name>A0A3G1KQV1_FORW1</name>
<dbReference type="Gene3D" id="3.10.20.30">
    <property type="match status" value="1"/>
</dbReference>
<dbReference type="OrthoDB" id="9796880at2"/>
<keyword evidence="1" id="KW-0001">2Fe-2S</keyword>
<dbReference type="PROSITE" id="PS51085">
    <property type="entry name" value="2FE2S_FER_2"/>
    <property type="match status" value="1"/>
</dbReference>
<dbReference type="SUPFAM" id="SSF54292">
    <property type="entry name" value="2Fe-2S ferredoxin-like"/>
    <property type="match status" value="1"/>
</dbReference>
<reference evidence="8 9" key="1">
    <citation type="submission" date="2016-10" db="EMBL/GenBank/DDBJ databases">
        <title>Complete Genome Sequence of Peptococcaceae strain DCMF.</title>
        <authorList>
            <person name="Edwards R.J."/>
            <person name="Holland S.I."/>
            <person name="Deshpande N.P."/>
            <person name="Wong Y.K."/>
            <person name="Ertan H."/>
            <person name="Manefield M."/>
            <person name="Russell T.L."/>
            <person name="Lee M.J."/>
        </authorList>
    </citation>
    <scope>NUCLEOTIDE SEQUENCE [LARGE SCALE GENOMIC DNA]</scope>
    <source>
        <strain evidence="8 9">DCMF</strain>
    </source>
</reference>
<dbReference type="InterPro" id="IPR001041">
    <property type="entry name" value="2Fe-2S_ferredoxin-type"/>
</dbReference>
<comment type="pathway">
    <text evidence="6">Alkaloid degradation; nicotine degradation.</text>
</comment>
<dbReference type="InterPro" id="IPR050033">
    <property type="entry name" value="XdhC_XDHase"/>
</dbReference>
<sequence>MKTKKISLKVNGSEIVLDVDIRESLLEVLRHRLHLTGVKKGCAVGECGACTVLINGVPFDSCIYLAVWADGKEIRTIEGECKEGKLSKVQQAFVEEGAVQCGFCTPGFVMSTTALVQRGEKLTREEIKKELSGHMCRCTGYQNIVKAAEKALNESEEG</sequence>
<dbReference type="InterPro" id="IPR006058">
    <property type="entry name" value="2Fe2S_fd_BS"/>
</dbReference>
<dbReference type="GO" id="GO:0004854">
    <property type="term" value="F:xanthine dehydrogenase activity"/>
    <property type="evidence" value="ECO:0007669"/>
    <property type="project" value="InterPro"/>
</dbReference>
<keyword evidence="2" id="KW-0479">Metal-binding</keyword>
<dbReference type="AlphaFoldDB" id="A0A3G1KQV1"/>
<dbReference type="InterPro" id="IPR051452">
    <property type="entry name" value="Diverse_Oxidoreductases"/>
</dbReference>
<evidence type="ECO:0000256" key="4">
    <source>
        <dbReference type="ARBA" id="ARBA00023004"/>
    </source>
</evidence>
<dbReference type="GO" id="GO:0051537">
    <property type="term" value="F:2 iron, 2 sulfur cluster binding"/>
    <property type="evidence" value="ECO:0007669"/>
    <property type="project" value="UniProtKB-KW"/>
</dbReference>
<evidence type="ECO:0000256" key="1">
    <source>
        <dbReference type="ARBA" id="ARBA00022714"/>
    </source>
</evidence>
<accession>A0A3G1KQV1</accession>
<dbReference type="GO" id="GO:0046872">
    <property type="term" value="F:metal ion binding"/>
    <property type="evidence" value="ECO:0007669"/>
    <property type="project" value="UniProtKB-KW"/>
</dbReference>
<evidence type="ECO:0000256" key="5">
    <source>
        <dbReference type="ARBA" id="ARBA00023014"/>
    </source>
</evidence>
<dbReference type="Pfam" id="PF00111">
    <property type="entry name" value="Fer2"/>
    <property type="match status" value="1"/>
</dbReference>
<dbReference type="FunFam" id="3.10.20.30:FF:000020">
    <property type="entry name" value="Xanthine dehydrogenase iron-sulfur subunit"/>
    <property type="match status" value="1"/>
</dbReference>
<evidence type="ECO:0000313" key="9">
    <source>
        <dbReference type="Proteomes" id="UP000323521"/>
    </source>
</evidence>
<organism evidence="8 9">
    <name type="scientific">Formimonas warabiya</name>
    <dbReference type="NCBI Taxonomy" id="1761012"/>
    <lineage>
        <taxon>Bacteria</taxon>
        <taxon>Bacillati</taxon>
        <taxon>Bacillota</taxon>
        <taxon>Clostridia</taxon>
        <taxon>Eubacteriales</taxon>
        <taxon>Peptococcaceae</taxon>
        <taxon>Candidatus Formimonas</taxon>
    </lineage>
</organism>
<proteinExistence type="predicted"/>
<dbReference type="NCBIfam" id="NF043084">
    <property type="entry name" value="XdhC_XDHase"/>
    <property type="match status" value="1"/>
</dbReference>
<dbReference type="PANTHER" id="PTHR44379">
    <property type="entry name" value="OXIDOREDUCTASE WITH IRON-SULFUR SUBUNIT"/>
    <property type="match status" value="1"/>
</dbReference>
<keyword evidence="5" id="KW-0411">Iron-sulfur</keyword>
<dbReference type="InterPro" id="IPR012675">
    <property type="entry name" value="Beta-grasp_dom_sf"/>
</dbReference>
<keyword evidence="3" id="KW-0560">Oxidoreductase</keyword>
<feature type="domain" description="2Fe-2S ferredoxin-type" evidence="7">
    <location>
        <begin position="4"/>
        <end position="80"/>
    </location>
</feature>
<evidence type="ECO:0000313" key="8">
    <source>
        <dbReference type="EMBL" id="ATW24843.1"/>
    </source>
</evidence>
<dbReference type="CDD" id="cd00207">
    <property type="entry name" value="fer2"/>
    <property type="match status" value="1"/>
</dbReference>